<name>A0AAW2IZI7_9LAMI</name>
<reference evidence="1" key="1">
    <citation type="submission" date="2020-06" db="EMBL/GenBank/DDBJ databases">
        <authorList>
            <person name="Li T."/>
            <person name="Hu X."/>
            <person name="Zhang T."/>
            <person name="Song X."/>
            <person name="Zhang H."/>
            <person name="Dai N."/>
            <person name="Sheng W."/>
            <person name="Hou X."/>
            <person name="Wei L."/>
        </authorList>
    </citation>
    <scope>NUCLEOTIDE SEQUENCE</scope>
    <source>
        <strain evidence="1">G01</strain>
        <tissue evidence="1">Leaf</tissue>
    </source>
</reference>
<gene>
    <name evidence="1" type="ORF">Sangu_2682900</name>
</gene>
<reference evidence="1" key="2">
    <citation type="journal article" date="2024" name="Plant">
        <title>Genomic evolution and insights into agronomic trait innovations of Sesamum species.</title>
        <authorList>
            <person name="Miao H."/>
            <person name="Wang L."/>
            <person name="Qu L."/>
            <person name="Liu H."/>
            <person name="Sun Y."/>
            <person name="Le M."/>
            <person name="Wang Q."/>
            <person name="Wei S."/>
            <person name="Zheng Y."/>
            <person name="Lin W."/>
            <person name="Duan Y."/>
            <person name="Cao H."/>
            <person name="Xiong S."/>
            <person name="Wang X."/>
            <person name="Wei L."/>
            <person name="Li C."/>
            <person name="Ma Q."/>
            <person name="Ju M."/>
            <person name="Zhao R."/>
            <person name="Li G."/>
            <person name="Mu C."/>
            <person name="Tian Q."/>
            <person name="Mei H."/>
            <person name="Zhang T."/>
            <person name="Gao T."/>
            <person name="Zhang H."/>
        </authorList>
    </citation>
    <scope>NUCLEOTIDE SEQUENCE</scope>
    <source>
        <strain evidence="1">G01</strain>
    </source>
</reference>
<dbReference type="EMBL" id="JACGWK010001478">
    <property type="protein sequence ID" value="KAL0287656.1"/>
    <property type="molecule type" value="Genomic_DNA"/>
</dbReference>
<organism evidence="1">
    <name type="scientific">Sesamum angustifolium</name>
    <dbReference type="NCBI Taxonomy" id="2727405"/>
    <lineage>
        <taxon>Eukaryota</taxon>
        <taxon>Viridiplantae</taxon>
        <taxon>Streptophyta</taxon>
        <taxon>Embryophyta</taxon>
        <taxon>Tracheophyta</taxon>
        <taxon>Spermatophyta</taxon>
        <taxon>Magnoliopsida</taxon>
        <taxon>eudicotyledons</taxon>
        <taxon>Gunneridae</taxon>
        <taxon>Pentapetalae</taxon>
        <taxon>asterids</taxon>
        <taxon>lamiids</taxon>
        <taxon>Lamiales</taxon>
        <taxon>Pedaliaceae</taxon>
        <taxon>Sesamum</taxon>
    </lineage>
</organism>
<dbReference type="PANTHER" id="PTHR10811">
    <property type="entry name" value="FRINGE-RELATED"/>
    <property type="match status" value="1"/>
</dbReference>
<dbReference type="Gene3D" id="3.90.550.50">
    <property type="match status" value="1"/>
</dbReference>
<proteinExistence type="predicted"/>
<dbReference type="PROSITE" id="PS51257">
    <property type="entry name" value="PROKAR_LIPOPROTEIN"/>
    <property type="match status" value="1"/>
</dbReference>
<dbReference type="Pfam" id="PF04646">
    <property type="entry name" value="DUF604"/>
    <property type="match status" value="1"/>
</dbReference>
<sequence>MRTRFLPTFTFTVCALALYLISISCTNKHVIFPASDFFYPLLKATPFSDTFSTDDKIRDPPQATATADSRTNLSHLVFGLVGSEQAWHHRKAYIESWWRPNVTRGYLFLDKAPSPVLLPWPEPSPPFRVSDDLKELLNKSEIRAQRMVHGIMEVLREVDYENFRWLVMGDDDSIFFVDNIADVLATYDHTKYYYLGGNSEFILSNYLFSFNQAFGGGGIILSYPLAKALATDMENCLKRYVFLNSADNTTRACIADIGANLSPQKGNHQIDFRGDISGLLSSYPLSPLLSLHHFDMVEPIFPGADRFESTRHLMKAAAADQPRMLQQTICHHRQSNWSFSISWGYSAQIYERIMPRSYLQMPVETFKPWIRTPGPPNYLFNTRKPSRDPCEAPHAFFFESVQRKTESDEILTSYSRAWPRDLPACSSSGNHSADYIQRIQVFSPANKRTQSDRCECCDIVRTDDVKAQIKFRECKIDEIIA</sequence>
<dbReference type="AlphaFoldDB" id="A0AAW2IZI7"/>
<dbReference type="InterPro" id="IPR006740">
    <property type="entry name" value="DUF604"/>
</dbReference>
<comment type="caution">
    <text evidence="1">The sequence shown here is derived from an EMBL/GenBank/DDBJ whole genome shotgun (WGS) entry which is preliminary data.</text>
</comment>
<accession>A0AAW2IZI7</accession>
<evidence type="ECO:0000313" key="1">
    <source>
        <dbReference type="EMBL" id="KAL0287656.1"/>
    </source>
</evidence>
<protein>
    <submittedName>
        <fullName evidence="1">Uncharacterized protein</fullName>
    </submittedName>
</protein>